<keyword evidence="1" id="KW-0175">Coiled coil</keyword>
<evidence type="ECO:0000256" key="1">
    <source>
        <dbReference type="SAM" id="Coils"/>
    </source>
</evidence>
<dbReference type="AlphaFoldDB" id="A0AAW1S2Z0"/>
<feature type="coiled-coil region" evidence="1">
    <location>
        <begin position="324"/>
        <end position="358"/>
    </location>
</feature>
<evidence type="ECO:0000313" key="3">
    <source>
        <dbReference type="EMBL" id="KAK9840021.1"/>
    </source>
</evidence>
<organism evidence="3 4">
    <name type="scientific">Apatococcus lobatus</name>
    <dbReference type="NCBI Taxonomy" id="904363"/>
    <lineage>
        <taxon>Eukaryota</taxon>
        <taxon>Viridiplantae</taxon>
        <taxon>Chlorophyta</taxon>
        <taxon>core chlorophytes</taxon>
        <taxon>Trebouxiophyceae</taxon>
        <taxon>Chlorellales</taxon>
        <taxon>Chlorellaceae</taxon>
        <taxon>Apatococcus</taxon>
    </lineage>
</organism>
<keyword evidence="4" id="KW-1185">Reference proteome</keyword>
<sequence>MPAAVESPLLVERSQSTTAASLKRQKVPLSFDKLGLSGICQHGEGAKMWTAAKQMYPSVLGLVQRMEGFNSQVFADFDSTASKATAALTAASTAAAALAKDEAEFPGTAARANMDVTSSQVNLKEGRQSQSPSTPGTQAEQTSAALPSQLSDLSRPANRRRSLDEAKLGVAWGATEGGRDKLGWIRQLVTFTESQPVFTSEPRSSSVEYDTEAGFERTVFPSLNPSRREDVALLEQWMLAMMDQISAALPKHLRSDPNKAMPEMADALLWLYGVAFEELRRAIACDCKERAELLGFMWSHGFRLLEMRQSLAHHVGMSDAHKAVADARQQQLAAQQRMRLLEEQLLATQAKLEKETSEGAQRATFMEKQLNLATERANGQMAHLAQLKRDRESAEEVKQKAEGSVAKAESRAMALQQQLVLLQLRLQEQGQLIRESTHQEARLESQLQEIRMELKVTETREHELRALAAELEVERESHMRDKRSLEAAVKGLADRSQSQAELIETLQQTNSGLSEHATSLELKLSSLESAMRQAELANYEDTVKLADLRQALSRHVIASS</sequence>
<evidence type="ECO:0000313" key="4">
    <source>
        <dbReference type="Proteomes" id="UP001438707"/>
    </source>
</evidence>
<gene>
    <name evidence="3" type="ORF">WJX74_002207</name>
</gene>
<protein>
    <submittedName>
        <fullName evidence="3">Uncharacterized protein</fullName>
    </submittedName>
</protein>
<name>A0AAW1S2Z0_9CHLO</name>
<proteinExistence type="predicted"/>
<comment type="caution">
    <text evidence="3">The sequence shown here is derived from an EMBL/GenBank/DDBJ whole genome shotgun (WGS) entry which is preliminary data.</text>
</comment>
<accession>A0AAW1S2Z0</accession>
<dbReference type="Proteomes" id="UP001438707">
    <property type="component" value="Unassembled WGS sequence"/>
</dbReference>
<dbReference type="PANTHER" id="PTHR34894">
    <property type="entry name" value="SAM-DEPENDENT METHYLTRANSFERASE RSMI, CONSERVED SITE"/>
    <property type="match status" value="1"/>
</dbReference>
<dbReference type="PANTHER" id="PTHR34894:SF5">
    <property type="entry name" value="EF-HAND DOMAIN-CONTAINING PROTEIN"/>
    <property type="match status" value="1"/>
</dbReference>
<feature type="region of interest" description="Disordered" evidence="2">
    <location>
        <begin position="119"/>
        <end position="160"/>
    </location>
</feature>
<evidence type="ECO:0000256" key="2">
    <source>
        <dbReference type="SAM" id="MobiDB-lite"/>
    </source>
</evidence>
<feature type="coiled-coil region" evidence="1">
    <location>
        <begin position="384"/>
        <end position="488"/>
    </location>
</feature>
<reference evidence="3 4" key="1">
    <citation type="journal article" date="2024" name="Nat. Commun.">
        <title>Phylogenomics reveals the evolutionary origins of lichenization in chlorophyte algae.</title>
        <authorList>
            <person name="Puginier C."/>
            <person name="Libourel C."/>
            <person name="Otte J."/>
            <person name="Skaloud P."/>
            <person name="Haon M."/>
            <person name="Grisel S."/>
            <person name="Petersen M."/>
            <person name="Berrin J.G."/>
            <person name="Delaux P.M."/>
            <person name="Dal Grande F."/>
            <person name="Keller J."/>
        </authorList>
    </citation>
    <scope>NUCLEOTIDE SEQUENCE [LARGE SCALE GENOMIC DNA]</scope>
    <source>
        <strain evidence="3 4">SAG 2145</strain>
    </source>
</reference>
<feature type="compositionally biased region" description="Polar residues" evidence="2">
    <location>
        <begin position="119"/>
        <end position="152"/>
    </location>
</feature>
<dbReference type="EMBL" id="JALJOS010000004">
    <property type="protein sequence ID" value="KAK9840021.1"/>
    <property type="molecule type" value="Genomic_DNA"/>
</dbReference>